<reference evidence="2 3" key="1">
    <citation type="journal article" date="2024" name="Nat. Commun.">
        <title>Phylogenomics reveals the evolutionary origins of lichenization in chlorophyte algae.</title>
        <authorList>
            <person name="Puginier C."/>
            <person name="Libourel C."/>
            <person name="Otte J."/>
            <person name="Skaloud P."/>
            <person name="Haon M."/>
            <person name="Grisel S."/>
            <person name="Petersen M."/>
            <person name="Berrin J.G."/>
            <person name="Delaux P.M."/>
            <person name="Dal Grande F."/>
            <person name="Keller J."/>
        </authorList>
    </citation>
    <scope>NUCLEOTIDE SEQUENCE [LARGE SCALE GENOMIC DNA]</scope>
    <source>
        <strain evidence="2 3">SAG 2043</strain>
    </source>
</reference>
<dbReference type="EMBL" id="JALJOR010000015">
    <property type="protein sequence ID" value="KAK9805601.1"/>
    <property type="molecule type" value="Genomic_DNA"/>
</dbReference>
<evidence type="ECO:0000313" key="3">
    <source>
        <dbReference type="Proteomes" id="UP001489004"/>
    </source>
</evidence>
<protein>
    <recommendedName>
        <fullName evidence="1">YCII-related domain-containing protein</fullName>
    </recommendedName>
</protein>
<name>A0AAW1P689_9CHLO</name>
<gene>
    <name evidence="2" type="ORF">WJX72_007125</name>
</gene>
<organism evidence="2 3">
    <name type="scientific">[Myrmecia] bisecta</name>
    <dbReference type="NCBI Taxonomy" id="41462"/>
    <lineage>
        <taxon>Eukaryota</taxon>
        <taxon>Viridiplantae</taxon>
        <taxon>Chlorophyta</taxon>
        <taxon>core chlorophytes</taxon>
        <taxon>Trebouxiophyceae</taxon>
        <taxon>Trebouxiales</taxon>
        <taxon>Trebouxiaceae</taxon>
        <taxon>Myrmecia</taxon>
    </lineage>
</organism>
<feature type="domain" description="YCII-related" evidence="1">
    <location>
        <begin position="93"/>
        <end position="167"/>
    </location>
</feature>
<dbReference type="AlphaFoldDB" id="A0AAW1P689"/>
<dbReference type="SUPFAM" id="SSF54909">
    <property type="entry name" value="Dimeric alpha+beta barrel"/>
    <property type="match status" value="1"/>
</dbReference>
<dbReference type="Pfam" id="PF03795">
    <property type="entry name" value="YCII"/>
    <property type="match status" value="1"/>
</dbReference>
<dbReference type="InterPro" id="IPR011008">
    <property type="entry name" value="Dimeric_a/b-barrel"/>
</dbReference>
<sequence>MGVSNLRRLCITTQQTAGLKTAAEQTPLCCQLCAPVACNSQASHNQGDHLLLHTGTAVQGSVVSSAASHPKLYIVNVILGVGGDVSTFLAAKDADQTLSARHGKYLQGLMDEGIILACGPFTPYASCKWGGMWIVQAHDLAEAQQYVHNAPYYQAGAIPDSVVNEWSARGQFIDSFFQ</sequence>
<evidence type="ECO:0000313" key="2">
    <source>
        <dbReference type="EMBL" id="KAK9805601.1"/>
    </source>
</evidence>
<comment type="caution">
    <text evidence="2">The sequence shown here is derived from an EMBL/GenBank/DDBJ whole genome shotgun (WGS) entry which is preliminary data.</text>
</comment>
<accession>A0AAW1P689</accession>
<evidence type="ECO:0000259" key="1">
    <source>
        <dbReference type="Pfam" id="PF03795"/>
    </source>
</evidence>
<keyword evidence="3" id="KW-1185">Reference proteome</keyword>
<dbReference type="Proteomes" id="UP001489004">
    <property type="component" value="Unassembled WGS sequence"/>
</dbReference>
<dbReference type="Gene3D" id="3.30.70.1060">
    <property type="entry name" value="Dimeric alpha+beta barrel"/>
    <property type="match status" value="1"/>
</dbReference>
<proteinExistence type="predicted"/>
<dbReference type="InterPro" id="IPR005545">
    <property type="entry name" value="YCII"/>
</dbReference>